<dbReference type="SUPFAM" id="SSF52058">
    <property type="entry name" value="L domain-like"/>
    <property type="match status" value="1"/>
</dbReference>
<keyword evidence="7" id="KW-0418">Kinase</keyword>
<keyword evidence="5" id="KW-0677">Repeat</keyword>
<evidence type="ECO:0000256" key="4">
    <source>
        <dbReference type="ARBA" id="ARBA00022679"/>
    </source>
</evidence>
<dbReference type="Gene3D" id="1.10.10.10">
    <property type="entry name" value="Winged helix-like DNA-binding domain superfamily/Winged helix DNA-binding domain"/>
    <property type="match status" value="1"/>
</dbReference>
<evidence type="ECO:0000313" key="13">
    <source>
        <dbReference type="EMBL" id="MBP2324075.1"/>
    </source>
</evidence>
<evidence type="ECO:0000259" key="12">
    <source>
        <dbReference type="PROSITE" id="PS51424"/>
    </source>
</evidence>
<feature type="domain" description="Roc" evidence="12">
    <location>
        <begin position="530"/>
        <end position="700"/>
    </location>
</feature>
<comment type="catalytic activity">
    <reaction evidence="11">
        <text>L-seryl-[protein] + ATP = O-phospho-L-seryl-[protein] + ADP + H(+)</text>
        <dbReference type="Rhea" id="RHEA:17989"/>
        <dbReference type="Rhea" id="RHEA-COMP:9863"/>
        <dbReference type="Rhea" id="RHEA-COMP:11604"/>
        <dbReference type="ChEBI" id="CHEBI:15378"/>
        <dbReference type="ChEBI" id="CHEBI:29999"/>
        <dbReference type="ChEBI" id="CHEBI:30616"/>
        <dbReference type="ChEBI" id="CHEBI:83421"/>
        <dbReference type="ChEBI" id="CHEBI:456216"/>
        <dbReference type="EC" id="2.7.11.1"/>
    </reaction>
</comment>
<dbReference type="SUPFAM" id="SSF52047">
    <property type="entry name" value="RNI-like"/>
    <property type="match status" value="1"/>
</dbReference>
<protein>
    <recommendedName>
        <fullName evidence="1">non-specific serine/threonine protein kinase</fullName>
        <ecNumber evidence="1">2.7.11.1</ecNumber>
    </recommendedName>
</protein>
<dbReference type="PANTHER" id="PTHR48051">
    <property type="match status" value="1"/>
</dbReference>
<evidence type="ECO:0000256" key="5">
    <source>
        <dbReference type="ARBA" id="ARBA00022737"/>
    </source>
</evidence>
<evidence type="ECO:0000256" key="3">
    <source>
        <dbReference type="ARBA" id="ARBA00022614"/>
    </source>
</evidence>
<dbReference type="Pfam" id="PF16095">
    <property type="entry name" value="COR-A"/>
    <property type="match status" value="1"/>
</dbReference>
<evidence type="ECO:0000256" key="10">
    <source>
        <dbReference type="ARBA" id="ARBA00047899"/>
    </source>
</evidence>
<name>A0ABS4TI20_9PSEU</name>
<dbReference type="InterPro" id="IPR027417">
    <property type="entry name" value="P-loop_NTPase"/>
</dbReference>
<evidence type="ECO:0000256" key="9">
    <source>
        <dbReference type="ARBA" id="ARBA00023134"/>
    </source>
</evidence>
<dbReference type="EC" id="2.7.11.1" evidence="1"/>
<dbReference type="RefSeq" id="WP_209641143.1">
    <property type="nucleotide sequence ID" value="NZ_JAGINW010000001.1"/>
</dbReference>
<evidence type="ECO:0000313" key="14">
    <source>
        <dbReference type="Proteomes" id="UP001519332"/>
    </source>
</evidence>
<keyword evidence="4" id="KW-0808">Transferase</keyword>
<dbReference type="InterPro" id="IPR020859">
    <property type="entry name" value="ROC"/>
</dbReference>
<keyword evidence="2" id="KW-0723">Serine/threonine-protein kinase</keyword>
<dbReference type="InterPro" id="IPR057263">
    <property type="entry name" value="COR-B"/>
</dbReference>
<keyword evidence="6" id="KW-0547">Nucleotide-binding</keyword>
<dbReference type="PANTHER" id="PTHR48051:SF41">
    <property type="entry name" value="LEUCINE-RICH REPEAT-CONTAINING PROTEIN 40"/>
    <property type="match status" value="1"/>
</dbReference>
<dbReference type="Pfam" id="PF25497">
    <property type="entry name" value="COR-B"/>
    <property type="match status" value="1"/>
</dbReference>
<evidence type="ECO:0000256" key="8">
    <source>
        <dbReference type="ARBA" id="ARBA00022840"/>
    </source>
</evidence>
<dbReference type="InterPro" id="IPR003591">
    <property type="entry name" value="Leu-rich_rpt_typical-subtyp"/>
</dbReference>
<evidence type="ECO:0000256" key="1">
    <source>
        <dbReference type="ARBA" id="ARBA00012513"/>
    </source>
</evidence>
<keyword evidence="9" id="KW-0342">GTP-binding</keyword>
<dbReference type="Gene3D" id="3.30.70.1390">
    <property type="entry name" value="ROC domain from the Parkinson's disease-associated leucine-rich repeat kinase 2"/>
    <property type="match status" value="1"/>
</dbReference>
<dbReference type="InterPro" id="IPR032171">
    <property type="entry name" value="COR-A"/>
</dbReference>
<keyword evidence="3" id="KW-0433">Leucine-rich repeat</keyword>
<dbReference type="PROSITE" id="PS51424">
    <property type="entry name" value="ROC"/>
    <property type="match status" value="1"/>
</dbReference>
<dbReference type="Pfam" id="PF08477">
    <property type="entry name" value="Roc"/>
    <property type="match status" value="1"/>
</dbReference>
<comment type="catalytic activity">
    <reaction evidence="10">
        <text>L-threonyl-[protein] + ATP = O-phospho-L-threonyl-[protein] + ADP + H(+)</text>
        <dbReference type="Rhea" id="RHEA:46608"/>
        <dbReference type="Rhea" id="RHEA-COMP:11060"/>
        <dbReference type="Rhea" id="RHEA-COMP:11605"/>
        <dbReference type="ChEBI" id="CHEBI:15378"/>
        <dbReference type="ChEBI" id="CHEBI:30013"/>
        <dbReference type="ChEBI" id="CHEBI:30616"/>
        <dbReference type="ChEBI" id="CHEBI:61977"/>
        <dbReference type="ChEBI" id="CHEBI:456216"/>
        <dbReference type="EC" id="2.7.11.1"/>
    </reaction>
</comment>
<dbReference type="Proteomes" id="UP001519332">
    <property type="component" value="Unassembled WGS sequence"/>
</dbReference>
<evidence type="ECO:0000256" key="7">
    <source>
        <dbReference type="ARBA" id="ARBA00022777"/>
    </source>
</evidence>
<dbReference type="InterPro" id="IPR050216">
    <property type="entry name" value="LRR_domain-containing"/>
</dbReference>
<keyword evidence="8" id="KW-0067">ATP-binding</keyword>
<dbReference type="EMBL" id="JAGINW010000001">
    <property type="protein sequence ID" value="MBP2324075.1"/>
    <property type="molecule type" value="Genomic_DNA"/>
</dbReference>
<dbReference type="InterPro" id="IPR032675">
    <property type="entry name" value="LRR_dom_sf"/>
</dbReference>
<dbReference type="PROSITE" id="PS51450">
    <property type="entry name" value="LRR"/>
    <property type="match status" value="1"/>
</dbReference>
<dbReference type="Gene3D" id="3.80.10.10">
    <property type="entry name" value="Ribonuclease Inhibitor"/>
    <property type="match status" value="3"/>
</dbReference>
<evidence type="ECO:0000256" key="11">
    <source>
        <dbReference type="ARBA" id="ARBA00048679"/>
    </source>
</evidence>
<dbReference type="SMART" id="SM00364">
    <property type="entry name" value="LRR_BAC"/>
    <property type="match status" value="13"/>
</dbReference>
<dbReference type="InterPro" id="IPR036388">
    <property type="entry name" value="WH-like_DNA-bd_sf"/>
</dbReference>
<dbReference type="PRINTS" id="PR00449">
    <property type="entry name" value="RASTRNSFRMNG"/>
</dbReference>
<evidence type="ECO:0000256" key="6">
    <source>
        <dbReference type="ARBA" id="ARBA00022741"/>
    </source>
</evidence>
<keyword evidence="14" id="KW-1185">Reference proteome</keyword>
<organism evidence="13 14">
    <name type="scientific">Kibdelosporangium banguiense</name>
    <dbReference type="NCBI Taxonomy" id="1365924"/>
    <lineage>
        <taxon>Bacteria</taxon>
        <taxon>Bacillati</taxon>
        <taxon>Actinomycetota</taxon>
        <taxon>Actinomycetes</taxon>
        <taxon>Pseudonocardiales</taxon>
        <taxon>Pseudonocardiaceae</taxon>
        <taxon>Kibdelosporangium</taxon>
    </lineage>
</organism>
<evidence type="ECO:0000256" key="2">
    <source>
        <dbReference type="ARBA" id="ARBA00022527"/>
    </source>
</evidence>
<dbReference type="InterPro" id="IPR001611">
    <property type="entry name" value="Leu-rich_rpt"/>
</dbReference>
<dbReference type="Gene3D" id="3.30.310.200">
    <property type="match status" value="1"/>
</dbReference>
<dbReference type="Pfam" id="PF13855">
    <property type="entry name" value="LRR_8"/>
    <property type="match status" value="4"/>
</dbReference>
<accession>A0ABS4TI20</accession>
<sequence length="1221" mass="136897">MVPEAVRRIREARETGATTLDLSSLRLRELPPALAGMTDLTELKLNTNRLAELPGWIAGLPALTKLDIRANDFKVFPQPVLRLRNLTSLLSNFNKFAAIPPELGELTQLTELALGNAGATEVPVWLSLLPDLVRLNIGSGKVTRLPDWLAGMNRLRVLTVSENPLEQLPHWVGDFTELTALCAQECGLTSLPDSLTGLRHLARLDIRYNNLDGLPGWISAFPALRDLHVDGNRLTGIPPVRGLRRLSFATNKLSRVPDWLAGQTGLTELSLGDNEITELPTWLAAMTGLRELTINGCGLIALPEWLAELTQLTLLYAKSNGLVEIPGWISGLSRLVWLDFSENRLHELPARFADLTELRYLFLSENRFTEVPGCLAGMTGLRTLNMNRNYLTDLPRWLPDLRNLQTLVMYGNQLTNLPEAIGELRGLDSIYAGRNKLTALPESIGTLPELDHLAVLDNEIGVLPDSFADLKTLRYLELSNNLIGHLPDWLTDLPRLTDLFVAGNPLISPPPEIADGTGSAMAFLRARMQGSEAQWSSKLLVVGEGGVGKTSLVKALSGETFDPQEPSTHGLQILDLPLAHPHLADVDMTLSAWDFGGQEIYHATHQFFLTNRSLFLLLWNSRHGWEQGKLRYWLDIISARAPESPIILVATHITDRPVDLPLDDLQREYRMIVGSMSVDNETATGIEALRTCLADAAADLPLMGSEWPVTWLNGAAVLRGSEHKHCTPERMWRMMASVGLEDPVQQRYIARALHELGDILYYSEDPELCRTVILKPEWVNEYISKVLDSEEVAASHGLLSREHLNELWWDLDQGMRDHFLGMMDKYDLSYRVDGRPDDVSLVVERLSWNPPTYQQQWDALAGSQEIRVLYRLNTMPPGIPTWFIARSHRFSTNTHWRTGALLKNGEQTALVRADTHRKTVELTVRGPSPAAFFSVLDDGLNRTLERFPGLEIDRQVPCRCEAGCTELYNYDNLSKRLSRVPPRHDIECHHSGELVDIPGLLLGLAPSERDMTRMSLDQIARTITRIEDKVDGNAEYNQRMFMRLQHIAQLQQETRCPSVFALVSVKGKRRYELRLYCEEPGAWHRLPETEGCYPIRQPAEWFRKAGPYLRGVLKVLKHAAPLAGPILGIAVDQLDSQLKSDCDLMKELAAQMPSDLSTDDELRGYGHTPSARAGTDADFRFLEAMLLELDPNRTWGGLSRTTTPEGLTLYLCSEHRKSYLP</sequence>
<reference evidence="13 14" key="1">
    <citation type="submission" date="2021-03" db="EMBL/GenBank/DDBJ databases">
        <title>Sequencing the genomes of 1000 actinobacteria strains.</title>
        <authorList>
            <person name="Klenk H.-P."/>
        </authorList>
    </citation>
    <scope>NUCLEOTIDE SEQUENCE [LARGE SCALE GENOMIC DNA]</scope>
    <source>
        <strain evidence="13 14">DSM 46670</strain>
    </source>
</reference>
<gene>
    <name evidence="13" type="ORF">JOF56_004460</name>
</gene>
<comment type="caution">
    <text evidence="13">The sequence shown here is derived from an EMBL/GenBank/DDBJ whole genome shotgun (WGS) entry which is preliminary data.</text>
</comment>
<dbReference type="Gene3D" id="3.40.50.300">
    <property type="entry name" value="P-loop containing nucleotide triphosphate hydrolases"/>
    <property type="match status" value="1"/>
</dbReference>
<proteinExistence type="predicted"/>
<dbReference type="SUPFAM" id="SSF52540">
    <property type="entry name" value="P-loop containing nucleoside triphosphate hydrolases"/>
    <property type="match status" value="1"/>
</dbReference>
<dbReference type="SMART" id="SM00369">
    <property type="entry name" value="LRR_TYP"/>
    <property type="match status" value="13"/>
</dbReference>